<evidence type="ECO:0000313" key="2">
    <source>
        <dbReference type="EMBL" id="KCZ73214.1"/>
    </source>
</evidence>
<name>A0A062VBY1_9EURY</name>
<dbReference type="EMBL" id="JMIY01000001">
    <property type="protein sequence ID" value="KCZ73214.1"/>
    <property type="molecule type" value="Genomic_DNA"/>
</dbReference>
<sequence length="140" mass="15886">MLSGNYKPQMNADKRTESRLGRAHPRRLLRQSITYPRIASQYVCASSRGATLDTCPCVTASMTPIGGTIGYLKRGCYGLDGQPQDYATTDEHRLILIPGQQSIYKNYQTFICVHRRLSAVLYLLLFKHLTIDDFQGEQQR</sequence>
<accession>A0A062VBY1</accession>
<gene>
    <name evidence="2" type="ORF">ANME2D_00274</name>
</gene>
<reference evidence="2 3" key="1">
    <citation type="journal article" date="2013" name="Nature">
        <title>Anaerobic oxidation of methane coupled to nitrate reduction in a novel archaeal lineage.</title>
        <authorList>
            <person name="Haroon M.F."/>
            <person name="Hu S."/>
            <person name="Shi Y."/>
            <person name="Imelfort M."/>
            <person name="Keller J."/>
            <person name="Hugenholtz P."/>
            <person name="Yuan Z."/>
            <person name="Tyson G.W."/>
        </authorList>
    </citation>
    <scope>NUCLEOTIDE SEQUENCE [LARGE SCALE GENOMIC DNA]</scope>
    <source>
        <strain evidence="2 3">ANME-2d</strain>
    </source>
</reference>
<proteinExistence type="predicted"/>
<keyword evidence="3" id="KW-1185">Reference proteome</keyword>
<organism evidence="2 3">
    <name type="scientific">Candidatus Methanoperedens nitratireducens</name>
    <dbReference type="NCBI Taxonomy" id="1392998"/>
    <lineage>
        <taxon>Archaea</taxon>
        <taxon>Methanobacteriati</taxon>
        <taxon>Methanobacteriota</taxon>
        <taxon>Stenosarchaea group</taxon>
        <taxon>Methanomicrobia</taxon>
        <taxon>Methanosarcinales</taxon>
        <taxon>ANME-2 cluster</taxon>
        <taxon>Candidatus Methanoperedentaceae</taxon>
        <taxon>Candidatus Methanoperedens</taxon>
    </lineage>
</organism>
<protein>
    <submittedName>
        <fullName evidence="2">Uncharacterized protein</fullName>
    </submittedName>
</protein>
<dbReference type="AlphaFoldDB" id="A0A062VBY1"/>
<feature type="region of interest" description="Disordered" evidence="1">
    <location>
        <begin position="1"/>
        <end position="23"/>
    </location>
</feature>
<comment type="caution">
    <text evidence="2">The sequence shown here is derived from an EMBL/GenBank/DDBJ whole genome shotgun (WGS) entry which is preliminary data.</text>
</comment>
<evidence type="ECO:0000313" key="3">
    <source>
        <dbReference type="Proteomes" id="UP000027153"/>
    </source>
</evidence>
<dbReference type="Proteomes" id="UP000027153">
    <property type="component" value="Unassembled WGS sequence"/>
</dbReference>
<evidence type="ECO:0000256" key="1">
    <source>
        <dbReference type="SAM" id="MobiDB-lite"/>
    </source>
</evidence>